<organism evidence="1 2">
    <name type="scientific">Entomophthora muscae</name>
    <dbReference type="NCBI Taxonomy" id="34485"/>
    <lineage>
        <taxon>Eukaryota</taxon>
        <taxon>Fungi</taxon>
        <taxon>Fungi incertae sedis</taxon>
        <taxon>Zoopagomycota</taxon>
        <taxon>Entomophthoromycotina</taxon>
        <taxon>Entomophthoromycetes</taxon>
        <taxon>Entomophthorales</taxon>
        <taxon>Entomophthoraceae</taxon>
        <taxon>Entomophthora</taxon>
    </lineage>
</organism>
<evidence type="ECO:0000313" key="2">
    <source>
        <dbReference type="Proteomes" id="UP001165960"/>
    </source>
</evidence>
<reference evidence="1" key="1">
    <citation type="submission" date="2022-04" db="EMBL/GenBank/DDBJ databases">
        <title>Genome of the entomopathogenic fungus Entomophthora muscae.</title>
        <authorList>
            <person name="Elya C."/>
            <person name="Lovett B.R."/>
            <person name="Lee E."/>
            <person name="Macias A.M."/>
            <person name="Hajek A.E."/>
            <person name="De Bivort B.L."/>
            <person name="Kasson M.T."/>
            <person name="De Fine Licht H.H."/>
            <person name="Stajich J.E."/>
        </authorList>
    </citation>
    <scope>NUCLEOTIDE SEQUENCE</scope>
    <source>
        <strain evidence="1">Berkeley</strain>
    </source>
</reference>
<protein>
    <submittedName>
        <fullName evidence="1">Uncharacterized protein</fullName>
    </submittedName>
</protein>
<keyword evidence="2" id="KW-1185">Reference proteome</keyword>
<name>A0ACC2SMW5_9FUNG</name>
<accession>A0ACC2SMW5</accession>
<evidence type="ECO:0000313" key="1">
    <source>
        <dbReference type="EMBL" id="KAJ9063643.1"/>
    </source>
</evidence>
<proteinExistence type="predicted"/>
<sequence length="125" mass="14387">MSVFNSAQSRGVLFEVDEACCWERKYALLRLQRNQALGLRMVAVNARIFGRLIRFLVVCRVLLDPVPQRIFRSVGGIDDEVLCRLLLIKETSFDCFPRVYHSWWGTEVGSQTWGYFGQLSEPLGN</sequence>
<dbReference type="EMBL" id="QTSX02004786">
    <property type="protein sequence ID" value="KAJ9063643.1"/>
    <property type="molecule type" value="Genomic_DNA"/>
</dbReference>
<dbReference type="Proteomes" id="UP001165960">
    <property type="component" value="Unassembled WGS sequence"/>
</dbReference>
<comment type="caution">
    <text evidence="1">The sequence shown here is derived from an EMBL/GenBank/DDBJ whole genome shotgun (WGS) entry which is preliminary data.</text>
</comment>
<gene>
    <name evidence="1" type="ORF">DSO57_1038752</name>
</gene>